<protein>
    <submittedName>
        <fullName evidence="2">Uncharacterized protein</fullName>
    </submittedName>
</protein>
<sequence length="210" mass="22236">MAVDEPEFLPFGVATNAPAWGHQLGSPSSSMLPNAGPSRPSLSMLAPSWDSPPLSPEVQPSASDQQWESWQGSHSMPSLAAIVPSWDSPTSSPAVSPPPRSLPASTPIAQTVPSPLEHAHMDERLDGVAAARPQPILATSWQPSPEPTATDAATATWVYKEFMMKGQLQHLAVLLAGPADEHPPRLNTTTDGPIVAAYNHYSNTLVESSI</sequence>
<feature type="compositionally biased region" description="Polar residues" evidence="1">
    <location>
        <begin position="58"/>
        <end position="76"/>
    </location>
</feature>
<evidence type="ECO:0000313" key="3">
    <source>
        <dbReference type="Proteomes" id="UP000054217"/>
    </source>
</evidence>
<evidence type="ECO:0000256" key="1">
    <source>
        <dbReference type="SAM" id="MobiDB-lite"/>
    </source>
</evidence>
<accession>A0A0C3NFJ9</accession>
<feature type="region of interest" description="Disordered" evidence="1">
    <location>
        <begin position="17"/>
        <end position="104"/>
    </location>
</feature>
<dbReference type="InParanoid" id="A0A0C3NFJ9"/>
<dbReference type="EMBL" id="KN832094">
    <property type="protein sequence ID" value="KIN94550.1"/>
    <property type="molecule type" value="Genomic_DNA"/>
</dbReference>
<reference evidence="2 3" key="1">
    <citation type="submission" date="2014-04" db="EMBL/GenBank/DDBJ databases">
        <authorList>
            <consortium name="DOE Joint Genome Institute"/>
            <person name="Kuo A."/>
            <person name="Kohler A."/>
            <person name="Costa M.D."/>
            <person name="Nagy L.G."/>
            <person name="Floudas D."/>
            <person name="Copeland A."/>
            <person name="Barry K.W."/>
            <person name="Cichocki N."/>
            <person name="Veneault-Fourrey C."/>
            <person name="LaButti K."/>
            <person name="Lindquist E.A."/>
            <person name="Lipzen A."/>
            <person name="Lundell T."/>
            <person name="Morin E."/>
            <person name="Murat C."/>
            <person name="Sun H."/>
            <person name="Tunlid A."/>
            <person name="Henrissat B."/>
            <person name="Grigoriev I.V."/>
            <person name="Hibbett D.S."/>
            <person name="Martin F."/>
            <person name="Nordberg H.P."/>
            <person name="Cantor M.N."/>
            <person name="Hua S.X."/>
        </authorList>
    </citation>
    <scope>NUCLEOTIDE SEQUENCE [LARGE SCALE GENOMIC DNA]</scope>
    <source>
        <strain evidence="2 3">Marx 270</strain>
    </source>
</reference>
<gene>
    <name evidence="2" type="ORF">M404DRAFT_34944</name>
</gene>
<proteinExistence type="predicted"/>
<evidence type="ECO:0000313" key="2">
    <source>
        <dbReference type="EMBL" id="KIN94550.1"/>
    </source>
</evidence>
<dbReference type="OrthoDB" id="2699692at2759"/>
<reference evidence="3" key="2">
    <citation type="submission" date="2015-01" db="EMBL/GenBank/DDBJ databases">
        <title>Evolutionary Origins and Diversification of the Mycorrhizal Mutualists.</title>
        <authorList>
            <consortium name="DOE Joint Genome Institute"/>
            <consortium name="Mycorrhizal Genomics Consortium"/>
            <person name="Kohler A."/>
            <person name="Kuo A."/>
            <person name="Nagy L.G."/>
            <person name="Floudas D."/>
            <person name="Copeland A."/>
            <person name="Barry K.W."/>
            <person name="Cichocki N."/>
            <person name="Veneault-Fourrey C."/>
            <person name="LaButti K."/>
            <person name="Lindquist E.A."/>
            <person name="Lipzen A."/>
            <person name="Lundell T."/>
            <person name="Morin E."/>
            <person name="Murat C."/>
            <person name="Riley R."/>
            <person name="Ohm R."/>
            <person name="Sun H."/>
            <person name="Tunlid A."/>
            <person name="Henrissat B."/>
            <person name="Grigoriev I.V."/>
            <person name="Hibbett D.S."/>
            <person name="Martin F."/>
        </authorList>
    </citation>
    <scope>NUCLEOTIDE SEQUENCE [LARGE SCALE GENOMIC DNA]</scope>
    <source>
        <strain evidence="3">Marx 270</strain>
    </source>
</reference>
<keyword evidence="3" id="KW-1185">Reference proteome</keyword>
<dbReference type="Proteomes" id="UP000054217">
    <property type="component" value="Unassembled WGS sequence"/>
</dbReference>
<name>A0A0C3NFJ9_PISTI</name>
<dbReference type="HOGENOM" id="CLU_113827_0_0_1"/>
<organism evidence="2 3">
    <name type="scientific">Pisolithus tinctorius Marx 270</name>
    <dbReference type="NCBI Taxonomy" id="870435"/>
    <lineage>
        <taxon>Eukaryota</taxon>
        <taxon>Fungi</taxon>
        <taxon>Dikarya</taxon>
        <taxon>Basidiomycota</taxon>
        <taxon>Agaricomycotina</taxon>
        <taxon>Agaricomycetes</taxon>
        <taxon>Agaricomycetidae</taxon>
        <taxon>Boletales</taxon>
        <taxon>Sclerodermatineae</taxon>
        <taxon>Pisolithaceae</taxon>
        <taxon>Pisolithus</taxon>
    </lineage>
</organism>
<dbReference type="AlphaFoldDB" id="A0A0C3NFJ9"/>